<dbReference type="Gene3D" id="2.40.10.10">
    <property type="entry name" value="Trypsin-like serine proteases"/>
    <property type="match status" value="2"/>
</dbReference>
<keyword evidence="2" id="KW-0964">Secreted</keyword>
<dbReference type="SMART" id="SM00020">
    <property type="entry name" value="Tryp_SPc"/>
    <property type="match status" value="1"/>
</dbReference>
<dbReference type="GO" id="GO:0006508">
    <property type="term" value="P:proteolysis"/>
    <property type="evidence" value="ECO:0007669"/>
    <property type="project" value="UniProtKB-KW"/>
</dbReference>
<dbReference type="PRINTS" id="PR00722">
    <property type="entry name" value="CHYMOTRYPSIN"/>
</dbReference>
<dbReference type="SMART" id="SM00179">
    <property type="entry name" value="EGF_CA"/>
    <property type="match status" value="1"/>
</dbReference>
<keyword evidence="15" id="KW-1185">Reference proteome</keyword>
<comment type="caution">
    <text evidence="11">Lacks conserved residue(s) required for the propagation of feature annotation.</text>
</comment>
<protein>
    <submittedName>
        <fullName evidence="14">Uncharacterized protein</fullName>
    </submittedName>
</protein>
<dbReference type="Gene3D" id="2.10.25.10">
    <property type="entry name" value="Laminin"/>
    <property type="match status" value="1"/>
</dbReference>
<comment type="similarity">
    <text evidence="10">Belongs to the peptidase S1 family. CLIP subfamily.</text>
</comment>
<keyword evidence="8" id="KW-0720">Serine protease</keyword>
<evidence type="ECO:0000313" key="14">
    <source>
        <dbReference type="EMBL" id="CAD7248399.1"/>
    </source>
</evidence>
<dbReference type="FunFam" id="2.40.10.10:FF:000060">
    <property type="entry name" value="Acrosin"/>
    <property type="match status" value="1"/>
</dbReference>
<dbReference type="PROSITE" id="PS00134">
    <property type="entry name" value="TRYPSIN_HIS"/>
    <property type="match status" value="1"/>
</dbReference>
<dbReference type="GO" id="GO:0004252">
    <property type="term" value="F:serine-type endopeptidase activity"/>
    <property type="evidence" value="ECO:0007669"/>
    <property type="project" value="InterPro"/>
</dbReference>
<evidence type="ECO:0000259" key="13">
    <source>
        <dbReference type="PROSITE" id="PS50240"/>
    </source>
</evidence>
<dbReference type="EMBL" id="CAJPEV010001827">
    <property type="protein sequence ID" value="CAG0894507.1"/>
    <property type="molecule type" value="Genomic_DNA"/>
</dbReference>
<dbReference type="OrthoDB" id="10059102at2759"/>
<dbReference type="InterPro" id="IPR000742">
    <property type="entry name" value="EGF"/>
</dbReference>
<sequence>MGKWSWVAAIYDVTKKLLICGGALIREQWVLTAAHCLVVDGTARRRDQKDFLVYLGKYYRNDSLDDAFVQKREVSTIILHRGFNLYNFDSNIALLRLTEPVEFTQRVGLICLPTNQYFSVANLEDGNPGLVASWGENVSDELSDNLMEIEVPVLSNTNCHTNTIKVTGDPDFTRTLSWNSFCAGFHGNTSSQDVNECEEANLCGAHAQCVSQPGSYACKCETGFFGDPPNHLCKGKPFFHHFFRSVTPVVARFCHARRVTRSYGHTRWLS</sequence>
<dbReference type="GO" id="GO:0005509">
    <property type="term" value="F:calcium ion binding"/>
    <property type="evidence" value="ECO:0007669"/>
    <property type="project" value="InterPro"/>
</dbReference>
<organism evidence="14">
    <name type="scientific">Darwinula stevensoni</name>
    <dbReference type="NCBI Taxonomy" id="69355"/>
    <lineage>
        <taxon>Eukaryota</taxon>
        <taxon>Metazoa</taxon>
        <taxon>Ecdysozoa</taxon>
        <taxon>Arthropoda</taxon>
        <taxon>Crustacea</taxon>
        <taxon>Oligostraca</taxon>
        <taxon>Ostracoda</taxon>
        <taxon>Podocopa</taxon>
        <taxon>Podocopida</taxon>
        <taxon>Darwinulocopina</taxon>
        <taxon>Darwinuloidea</taxon>
        <taxon>Darwinulidae</taxon>
        <taxon>Darwinula</taxon>
    </lineage>
</organism>
<name>A0A7R9A7Q7_9CRUS</name>
<evidence type="ECO:0000256" key="2">
    <source>
        <dbReference type="ARBA" id="ARBA00022525"/>
    </source>
</evidence>
<dbReference type="SUPFAM" id="SSF57196">
    <property type="entry name" value="EGF/Laminin"/>
    <property type="match status" value="1"/>
</dbReference>
<accession>A0A7R9A7Q7</accession>
<evidence type="ECO:0000256" key="5">
    <source>
        <dbReference type="ARBA" id="ARBA00022729"/>
    </source>
</evidence>
<dbReference type="PANTHER" id="PTHR24256">
    <property type="entry name" value="TRYPTASE-RELATED"/>
    <property type="match status" value="1"/>
</dbReference>
<dbReference type="InterPro" id="IPR001881">
    <property type="entry name" value="EGF-like_Ca-bd_dom"/>
</dbReference>
<keyword evidence="4" id="KW-0645">Protease</keyword>
<dbReference type="InterPro" id="IPR051487">
    <property type="entry name" value="Ser/Thr_Proteases_Immune/Dev"/>
</dbReference>
<dbReference type="InterPro" id="IPR001254">
    <property type="entry name" value="Trypsin_dom"/>
</dbReference>
<evidence type="ECO:0000256" key="11">
    <source>
        <dbReference type="PROSITE-ProRule" id="PRU00076"/>
    </source>
</evidence>
<keyword evidence="6" id="KW-0677">Repeat</keyword>
<dbReference type="CDD" id="cd00190">
    <property type="entry name" value="Tryp_SPc"/>
    <property type="match status" value="1"/>
</dbReference>
<dbReference type="InterPro" id="IPR018114">
    <property type="entry name" value="TRYPSIN_HIS"/>
</dbReference>
<keyword evidence="9" id="KW-1015">Disulfide bond</keyword>
<comment type="subcellular location">
    <subcellularLocation>
        <location evidence="1">Secreted</location>
    </subcellularLocation>
</comment>
<feature type="domain" description="Peptidase S1" evidence="13">
    <location>
        <begin position="1"/>
        <end position="270"/>
    </location>
</feature>
<evidence type="ECO:0000259" key="12">
    <source>
        <dbReference type="PROSITE" id="PS50026"/>
    </source>
</evidence>
<dbReference type="PROSITE" id="PS50026">
    <property type="entry name" value="EGF_3"/>
    <property type="match status" value="1"/>
</dbReference>
<evidence type="ECO:0000256" key="4">
    <source>
        <dbReference type="ARBA" id="ARBA00022670"/>
    </source>
</evidence>
<dbReference type="InterPro" id="IPR001314">
    <property type="entry name" value="Peptidase_S1A"/>
</dbReference>
<dbReference type="SMART" id="SM00181">
    <property type="entry name" value="EGF"/>
    <property type="match status" value="1"/>
</dbReference>
<dbReference type="InterPro" id="IPR043504">
    <property type="entry name" value="Peptidase_S1_PA_chymotrypsin"/>
</dbReference>
<evidence type="ECO:0000256" key="9">
    <source>
        <dbReference type="ARBA" id="ARBA00023157"/>
    </source>
</evidence>
<evidence type="ECO:0000256" key="7">
    <source>
        <dbReference type="ARBA" id="ARBA00022801"/>
    </source>
</evidence>
<evidence type="ECO:0000256" key="10">
    <source>
        <dbReference type="ARBA" id="ARBA00024195"/>
    </source>
</evidence>
<dbReference type="EMBL" id="LR901344">
    <property type="protein sequence ID" value="CAD7248399.1"/>
    <property type="molecule type" value="Genomic_DNA"/>
</dbReference>
<keyword evidence="3 11" id="KW-0245">EGF-like domain</keyword>
<dbReference type="GO" id="GO:0005576">
    <property type="term" value="C:extracellular region"/>
    <property type="evidence" value="ECO:0007669"/>
    <property type="project" value="UniProtKB-SubCell"/>
</dbReference>
<evidence type="ECO:0000256" key="8">
    <source>
        <dbReference type="ARBA" id="ARBA00022825"/>
    </source>
</evidence>
<dbReference type="Pfam" id="PF00089">
    <property type="entry name" value="Trypsin"/>
    <property type="match status" value="1"/>
</dbReference>
<dbReference type="SUPFAM" id="SSF50494">
    <property type="entry name" value="Trypsin-like serine proteases"/>
    <property type="match status" value="1"/>
</dbReference>
<feature type="domain" description="EGF-like" evidence="12">
    <location>
        <begin position="193"/>
        <end position="230"/>
    </location>
</feature>
<dbReference type="Proteomes" id="UP000677054">
    <property type="component" value="Unassembled WGS sequence"/>
</dbReference>
<evidence type="ECO:0000256" key="3">
    <source>
        <dbReference type="ARBA" id="ARBA00022536"/>
    </source>
</evidence>
<dbReference type="CDD" id="cd00054">
    <property type="entry name" value="EGF_CA"/>
    <property type="match status" value="1"/>
</dbReference>
<evidence type="ECO:0000256" key="1">
    <source>
        <dbReference type="ARBA" id="ARBA00004613"/>
    </source>
</evidence>
<dbReference type="InterPro" id="IPR049883">
    <property type="entry name" value="NOTCH1_EGF-like"/>
</dbReference>
<keyword evidence="7" id="KW-0378">Hydrolase</keyword>
<dbReference type="AlphaFoldDB" id="A0A7R9A7Q7"/>
<gene>
    <name evidence="14" type="ORF">DSTB1V02_LOCUS8212</name>
</gene>
<dbReference type="InterPro" id="IPR009003">
    <property type="entry name" value="Peptidase_S1_PA"/>
</dbReference>
<proteinExistence type="inferred from homology"/>
<dbReference type="PROSITE" id="PS50240">
    <property type="entry name" value="TRYPSIN_DOM"/>
    <property type="match status" value="1"/>
</dbReference>
<keyword evidence="5" id="KW-0732">Signal</keyword>
<dbReference type="Pfam" id="PF07645">
    <property type="entry name" value="EGF_CA"/>
    <property type="match status" value="1"/>
</dbReference>
<dbReference type="FunFam" id="2.10.25.10:FF:000038">
    <property type="entry name" value="Fibrillin 2"/>
    <property type="match status" value="1"/>
</dbReference>
<evidence type="ECO:0000313" key="15">
    <source>
        <dbReference type="Proteomes" id="UP000677054"/>
    </source>
</evidence>
<reference evidence="14" key="1">
    <citation type="submission" date="2020-11" db="EMBL/GenBank/DDBJ databases">
        <authorList>
            <person name="Tran Van P."/>
        </authorList>
    </citation>
    <scope>NUCLEOTIDE SEQUENCE</scope>
</reference>
<evidence type="ECO:0000256" key="6">
    <source>
        <dbReference type="ARBA" id="ARBA00022737"/>
    </source>
</evidence>